<comment type="caution">
    <text evidence="1">The sequence shown here is derived from an EMBL/GenBank/DDBJ whole genome shotgun (WGS) entry which is preliminary data.</text>
</comment>
<dbReference type="Proteomes" id="UP000292564">
    <property type="component" value="Unassembled WGS sequence"/>
</dbReference>
<sequence>MTTAIIDCRFCIDTNMPAGRDEDMGELFERCPVCTQPCPRCDGIAVYPANYNTPFELAADLAVLRLAPVFCMGCTGVVALAPLAAWEDLP</sequence>
<dbReference type="OrthoDB" id="3398135at2"/>
<dbReference type="EMBL" id="SHKY01000001">
    <property type="protein sequence ID" value="RZU49333.1"/>
    <property type="molecule type" value="Genomic_DNA"/>
</dbReference>
<accession>A0A4Q7ZGM1</accession>
<name>A0A4Q7ZGM1_9ACTN</name>
<dbReference type="AlphaFoldDB" id="A0A4Q7ZGM1"/>
<keyword evidence="2" id="KW-1185">Reference proteome</keyword>
<evidence type="ECO:0000313" key="2">
    <source>
        <dbReference type="Proteomes" id="UP000292564"/>
    </source>
</evidence>
<organism evidence="1 2">
    <name type="scientific">Krasilnikovia cinnamomea</name>
    <dbReference type="NCBI Taxonomy" id="349313"/>
    <lineage>
        <taxon>Bacteria</taxon>
        <taxon>Bacillati</taxon>
        <taxon>Actinomycetota</taxon>
        <taxon>Actinomycetes</taxon>
        <taxon>Micromonosporales</taxon>
        <taxon>Micromonosporaceae</taxon>
        <taxon>Krasilnikovia</taxon>
    </lineage>
</organism>
<protein>
    <submittedName>
        <fullName evidence="1">Uncharacterized protein</fullName>
    </submittedName>
</protein>
<reference evidence="1 2" key="1">
    <citation type="submission" date="2019-02" db="EMBL/GenBank/DDBJ databases">
        <title>Sequencing the genomes of 1000 actinobacteria strains.</title>
        <authorList>
            <person name="Klenk H.-P."/>
        </authorList>
    </citation>
    <scope>NUCLEOTIDE SEQUENCE [LARGE SCALE GENOMIC DNA]</scope>
    <source>
        <strain evidence="1 2">DSM 45162</strain>
    </source>
</reference>
<gene>
    <name evidence="1" type="ORF">EV385_1078</name>
</gene>
<proteinExistence type="predicted"/>
<evidence type="ECO:0000313" key="1">
    <source>
        <dbReference type="EMBL" id="RZU49333.1"/>
    </source>
</evidence>
<dbReference type="RefSeq" id="WP_130508431.1">
    <property type="nucleotide sequence ID" value="NZ_SHKY01000001.1"/>
</dbReference>